<dbReference type="SUPFAM" id="SSF142906">
    <property type="entry name" value="YjbR-like"/>
    <property type="match status" value="1"/>
</dbReference>
<comment type="caution">
    <text evidence="1">The sequence shown here is derived from an EMBL/GenBank/DDBJ whole genome shotgun (WGS) entry which is preliminary data.</text>
</comment>
<dbReference type="OrthoDB" id="3194910at2"/>
<dbReference type="InterPro" id="IPR058532">
    <property type="entry name" value="YjbR/MT2646/Rv2570-like"/>
</dbReference>
<dbReference type="AlphaFoldDB" id="A0A3N1NY36"/>
<reference evidence="1 2" key="1">
    <citation type="submission" date="2018-11" db="EMBL/GenBank/DDBJ databases">
        <title>Genomic Encyclopedia of Type Strains, Phase IV (KMG-IV): sequencing the most valuable type-strain genomes for metagenomic binning, comparative biology and taxonomic classification.</title>
        <authorList>
            <person name="Goeker M."/>
        </authorList>
    </citation>
    <scope>NUCLEOTIDE SEQUENCE [LARGE SCALE GENOMIC DNA]</scope>
    <source>
        <strain evidence="1 2">DSM 16974</strain>
    </source>
</reference>
<accession>A0A3N1NY36</accession>
<dbReference type="PANTHER" id="PTHR35145">
    <property type="entry name" value="CYTOPLASMIC PROTEIN-RELATED"/>
    <property type="match status" value="1"/>
</dbReference>
<organism evidence="1 2">
    <name type="scientific">Marinimicrobium koreense</name>
    <dbReference type="NCBI Taxonomy" id="306545"/>
    <lineage>
        <taxon>Bacteria</taxon>
        <taxon>Pseudomonadati</taxon>
        <taxon>Pseudomonadota</taxon>
        <taxon>Gammaproteobacteria</taxon>
        <taxon>Cellvibrionales</taxon>
        <taxon>Cellvibrionaceae</taxon>
        <taxon>Marinimicrobium</taxon>
    </lineage>
</organism>
<dbReference type="GO" id="GO:0003677">
    <property type="term" value="F:DNA binding"/>
    <property type="evidence" value="ECO:0007669"/>
    <property type="project" value="UniProtKB-KW"/>
</dbReference>
<name>A0A3N1NY36_9GAMM</name>
<dbReference type="PANTHER" id="PTHR35145:SF1">
    <property type="entry name" value="CYTOPLASMIC PROTEIN"/>
    <property type="match status" value="1"/>
</dbReference>
<evidence type="ECO:0000313" key="1">
    <source>
        <dbReference type="EMBL" id="ROQ20218.1"/>
    </source>
</evidence>
<gene>
    <name evidence="1" type="ORF">EDC38_0818</name>
</gene>
<keyword evidence="1" id="KW-0238">DNA-binding</keyword>
<dbReference type="Pfam" id="PF04237">
    <property type="entry name" value="YjbR"/>
    <property type="match status" value="1"/>
</dbReference>
<keyword evidence="2" id="KW-1185">Reference proteome</keyword>
<proteinExistence type="predicted"/>
<dbReference type="Proteomes" id="UP000273643">
    <property type="component" value="Unassembled WGS sequence"/>
</dbReference>
<evidence type="ECO:0000313" key="2">
    <source>
        <dbReference type="Proteomes" id="UP000273643"/>
    </source>
</evidence>
<dbReference type="EMBL" id="RJUK01000001">
    <property type="protein sequence ID" value="ROQ20218.1"/>
    <property type="molecule type" value="Genomic_DNA"/>
</dbReference>
<sequence length="119" mass="13231">MDYESAKASILAKPEAVELQPAGPGVASFKVCHKLFATLAEGEDGVPYINLKCEPNRAQELRDTYPAIQPGHRMNKVHWNSVILDGSVPEDLILELIDHSYERVVENLPPADQQRLLGR</sequence>
<dbReference type="InterPro" id="IPR007351">
    <property type="entry name" value="YjbR"/>
</dbReference>
<dbReference type="Gene3D" id="3.90.1150.30">
    <property type="match status" value="1"/>
</dbReference>
<dbReference type="InterPro" id="IPR038056">
    <property type="entry name" value="YjbR-like_sf"/>
</dbReference>
<protein>
    <submittedName>
        <fullName evidence="1">Putative DNA-binding protein (MmcQ/YjbR family)</fullName>
    </submittedName>
</protein>